<dbReference type="InterPro" id="IPR011871">
    <property type="entry name" value="Fib_succ_major"/>
</dbReference>
<proteinExistence type="predicted"/>
<gene>
    <name evidence="2" type="ordered locus">Halhy_5585</name>
</gene>
<organism evidence="2 3">
    <name type="scientific">Haliscomenobacter hydrossis (strain ATCC 27775 / DSM 1100 / LMG 10767 / O)</name>
    <dbReference type="NCBI Taxonomy" id="760192"/>
    <lineage>
        <taxon>Bacteria</taxon>
        <taxon>Pseudomonadati</taxon>
        <taxon>Bacteroidota</taxon>
        <taxon>Saprospiria</taxon>
        <taxon>Saprospirales</taxon>
        <taxon>Haliscomenobacteraceae</taxon>
        <taxon>Haliscomenobacter</taxon>
    </lineage>
</organism>
<dbReference type="AlphaFoldDB" id="F4KTN5"/>
<sequence>MAEDLRNGKIECDHDLKVIFSDGLERGPGVAFYDTLPHYAFYNNKDLGNNGIIYNYGVIQSCSICPEGYRIPTKADWEVLIKQLGGWSVAGKRLLSGGDSGFNATLNGRIDSYGSGLQNAIGFWWSNDLAVHSPKKEAFAFEVNNLGIVKIKGQDIRVGNHVRCIKMK</sequence>
<evidence type="ECO:0000313" key="2">
    <source>
        <dbReference type="EMBL" id="AEE53409.1"/>
    </source>
</evidence>
<dbReference type="HOGENOM" id="CLU_1584178_0_0_10"/>
<feature type="domain" description="Fibrobacter succinogenes major paralogous" evidence="1">
    <location>
        <begin position="35"/>
        <end position="166"/>
    </location>
</feature>
<evidence type="ECO:0000313" key="3">
    <source>
        <dbReference type="Proteomes" id="UP000008461"/>
    </source>
</evidence>
<dbReference type="EMBL" id="CP002691">
    <property type="protein sequence ID" value="AEE53409.1"/>
    <property type="molecule type" value="Genomic_DNA"/>
</dbReference>
<dbReference type="Proteomes" id="UP000008461">
    <property type="component" value="Chromosome"/>
</dbReference>
<reference key="2">
    <citation type="submission" date="2011-04" db="EMBL/GenBank/DDBJ databases">
        <title>Complete sequence of chromosome of Haliscomenobacter hydrossis DSM 1100.</title>
        <authorList>
            <consortium name="US DOE Joint Genome Institute (JGI-PGF)"/>
            <person name="Lucas S."/>
            <person name="Han J."/>
            <person name="Lapidus A."/>
            <person name="Bruce D."/>
            <person name="Goodwin L."/>
            <person name="Pitluck S."/>
            <person name="Peters L."/>
            <person name="Kyrpides N."/>
            <person name="Mavromatis K."/>
            <person name="Ivanova N."/>
            <person name="Ovchinnikova G."/>
            <person name="Pagani I."/>
            <person name="Daligault H."/>
            <person name="Detter J.C."/>
            <person name="Han C."/>
            <person name="Land M."/>
            <person name="Hauser L."/>
            <person name="Markowitz V."/>
            <person name="Cheng J.-F."/>
            <person name="Hugenholtz P."/>
            <person name="Woyke T."/>
            <person name="Wu D."/>
            <person name="Verbarg S."/>
            <person name="Frueling A."/>
            <person name="Brambilla E."/>
            <person name="Klenk H.-P."/>
            <person name="Eisen J.A."/>
        </authorList>
    </citation>
    <scope>NUCLEOTIDE SEQUENCE</scope>
    <source>
        <strain>DSM 1100</strain>
    </source>
</reference>
<keyword evidence="3" id="KW-1185">Reference proteome</keyword>
<protein>
    <recommendedName>
        <fullName evidence="1">Fibrobacter succinogenes major paralogous domain-containing protein</fullName>
    </recommendedName>
</protein>
<evidence type="ECO:0000259" key="1">
    <source>
        <dbReference type="Pfam" id="PF09603"/>
    </source>
</evidence>
<accession>F4KTN5</accession>
<reference evidence="2 3" key="1">
    <citation type="journal article" date="2011" name="Stand. Genomic Sci.">
        <title>Complete genome sequence of Haliscomenobacter hydrossis type strain (O).</title>
        <authorList>
            <consortium name="US DOE Joint Genome Institute (JGI-PGF)"/>
            <person name="Daligault H."/>
            <person name="Lapidus A."/>
            <person name="Zeytun A."/>
            <person name="Nolan M."/>
            <person name="Lucas S."/>
            <person name="Del Rio T.G."/>
            <person name="Tice H."/>
            <person name="Cheng J.F."/>
            <person name="Tapia R."/>
            <person name="Han C."/>
            <person name="Goodwin L."/>
            <person name="Pitluck S."/>
            <person name="Liolios K."/>
            <person name="Pagani I."/>
            <person name="Ivanova N."/>
            <person name="Huntemann M."/>
            <person name="Mavromatis K."/>
            <person name="Mikhailova N."/>
            <person name="Pati A."/>
            <person name="Chen A."/>
            <person name="Palaniappan K."/>
            <person name="Land M."/>
            <person name="Hauser L."/>
            <person name="Brambilla E.M."/>
            <person name="Rohde M."/>
            <person name="Verbarg S."/>
            <person name="Goker M."/>
            <person name="Bristow J."/>
            <person name="Eisen J.A."/>
            <person name="Markowitz V."/>
            <person name="Hugenholtz P."/>
            <person name="Kyrpides N.C."/>
            <person name="Klenk H.P."/>
            <person name="Woyke T."/>
        </authorList>
    </citation>
    <scope>NUCLEOTIDE SEQUENCE [LARGE SCALE GENOMIC DNA]</scope>
    <source>
        <strain evidence="3">ATCC 27775 / DSM 1100 / LMG 10767 / O</strain>
    </source>
</reference>
<dbReference type="KEGG" id="hhy:Halhy_5585"/>
<dbReference type="Pfam" id="PF09603">
    <property type="entry name" value="Fib_succ_major"/>
    <property type="match status" value="1"/>
</dbReference>
<name>F4KTN5_HALH1</name>